<dbReference type="Proteomes" id="UP000243975">
    <property type="component" value="Unassembled WGS sequence"/>
</dbReference>
<dbReference type="PANTHER" id="PTHR31190:SF499">
    <property type="entry name" value="ETHYLENE-RESPONSIVE TRANSCRIPTION FACTOR ERF105"/>
    <property type="match status" value="1"/>
</dbReference>
<dbReference type="PROSITE" id="PS51032">
    <property type="entry name" value="AP2_ERF"/>
    <property type="match status" value="1"/>
</dbReference>
<dbReference type="STRING" id="59895.A0A103XFM1"/>
<dbReference type="OrthoDB" id="674504at2759"/>
<reference evidence="10 11" key="1">
    <citation type="journal article" date="2016" name="Sci. Rep.">
        <title>The genome sequence of the outbreeding globe artichoke constructed de novo incorporating a phase-aware low-pass sequencing strategy of F1 progeny.</title>
        <authorList>
            <person name="Scaglione D."/>
            <person name="Reyes-Chin-Wo S."/>
            <person name="Acquadro A."/>
            <person name="Froenicke L."/>
            <person name="Portis E."/>
            <person name="Beitel C."/>
            <person name="Tirone M."/>
            <person name="Mauro R."/>
            <person name="Lo Monaco A."/>
            <person name="Mauromicale G."/>
            <person name="Faccioli P."/>
            <person name="Cattivelli L."/>
            <person name="Rieseberg L."/>
            <person name="Michelmore R."/>
            <person name="Lanteri S."/>
        </authorList>
    </citation>
    <scope>NUCLEOTIDE SEQUENCE [LARGE SCALE GENOMIC DNA]</scope>
    <source>
        <strain evidence="10">2C</strain>
    </source>
</reference>
<dbReference type="PANTHER" id="PTHR31190">
    <property type="entry name" value="DNA-BINDING DOMAIN"/>
    <property type="match status" value="1"/>
</dbReference>
<organism evidence="10 11">
    <name type="scientific">Cynara cardunculus var. scolymus</name>
    <name type="common">Globe artichoke</name>
    <name type="synonym">Cynara scolymus</name>
    <dbReference type="NCBI Taxonomy" id="59895"/>
    <lineage>
        <taxon>Eukaryota</taxon>
        <taxon>Viridiplantae</taxon>
        <taxon>Streptophyta</taxon>
        <taxon>Embryophyta</taxon>
        <taxon>Tracheophyta</taxon>
        <taxon>Spermatophyta</taxon>
        <taxon>Magnoliopsida</taxon>
        <taxon>eudicotyledons</taxon>
        <taxon>Gunneridae</taxon>
        <taxon>Pentapetalae</taxon>
        <taxon>asterids</taxon>
        <taxon>campanulids</taxon>
        <taxon>Asterales</taxon>
        <taxon>Asteraceae</taxon>
        <taxon>Carduoideae</taxon>
        <taxon>Cardueae</taxon>
        <taxon>Carduinae</taxon>
        <taxon>Cynara</taxon>
    </lineage>
</organism>
<protein>
    <submittedName>
        <fullName evidence="10">AP2/ERF domain-containing protein</fullName>
    </submittedName>
</protein>
<evidence type="ECO:0000256" key="2">
    <source>
        <dbReference type="ARBA" id="ARBA00022745"/>
    </source>
</evidence>
<evidence type="ECO:0000313" key="11">
    <source>
        <dbReference type="Proteomes" id="UP000243975"/>
    </source>
</evidence>
<dbReference type="SMART" id="SM00380">
    <property type="entry name" value="AP2"/>
    <property type="match status" value="1"/>
</dbReference>
<feature type="domain" description="AP2/ERF" evidence="9">
    <location>
        <begin position="113"/>
        <end position="171"/>
    </location>
</feature>
<keyword evidence="4" id="KW-0805">Transcription regulation</keyword>
<dbReference type="Pfam" id="PF00847">
    <property type="entry name" value="AP2"/>
    <property type="match status" value="1"/>
</dbReference>
<evidence type="ECO:0000256" key="7">
    <source>
        <dbReference type="ARBA" id="ARBA00023163"/>
    </source>
</evidence>
<evidence type="ECO:0000313" key="10">
    <source>
        <dbReference type="EMBL" id="KVH89774.1"/>
    </source>
</evidence>
<dbReference type="SUPFAM" id="SSF54171">
    <property type="entry name" value="DNA-binding domain"/>
    <property type="match status" value="1"/>
</dbReference>
<keyword evidence="8" id="KW-0539">Nucleus</keyword>
<dbReference type="PRINTS" id="PR00367">
    <property type="entry name" value="ETHRSPELEMNT"/>
</dbReference>
<name>A0A103XFM1_CYNCS</name>
<keyword evidence="11" id="KW-1185">Reference proteome</keyword>
<dbReference type="Gene3D" id="3.30.730.10">
    <property type="entry name" value="AP2/ERF domain"/>
    <property type="match status" value="1"/>
</dbReference>
<comment type="subcellular location">
    <subcellularLocation>
        <location evidence="1">Nucleus</location>
    </subcellularLocation>
</comment>
<gene>
    <name evidence="10" type="ORF">Ccrd_008232</name>
</gene>
<evidence type="ECO:0000256" key="3">
    <source>
        <dbReference type="ARBA" id="ARBA00022821"/>
    </source>
</evidence>
<dbReference type="InterPro" id="IPR016177">
    <property type="entry name" value="DNA-bd_dom_sf"/>
</dbReference>
<evidence type="ECO:0000256" key="5">
    <source>
        <dbReference type="ARBA" id="ARBA00023125"/>
    </source>
</evidence>
<keyword evidence="5" id="KW-0238">DNA-binding</keyword>
<evidence type="ECO:0000256" key="8">
    <source>
        <dbReference type="ARBA" id="ARBA00023242"/>
    </source>
</evidence>
<dbReference type="InterPro" id="IPR036955">
    <property type="entry name" value="AP2/ERF_dom_sf"/>
</dbReference>
<keyword evidence="2" id="KW-0936">Ethylene signaling pathway</keyword>
<dbReference type="Gramene" id="KVH89774">
    <property type="protein sequence ID" value="KVH89774"/>
    <property type="gene ID" value="Ccrd_008232"/>
</dbReference>
<proteinExistence type="predicted"/>
<dbReference type="InterPro" id="IPR044808">
    <property type="entry name" value="ERF_plant"/>
</dbReference>
<dbReference type="CDD" id="cd00018">
    <property type="entry name" value="AP2"/>
    <property type="match status" value="1"/>
</dbReference>
<evidence type="ECO:0000256" key="1">
    <source>
        <dbReference type="ARBA" id="ARBA00004123"/>
    </source>
</evidence>
<dbReference type="InterPro" id="IPR001471">
    <property type="entry name" value="AP2/ERF_dom"/>
</dbReference>
<dbReference type="AlphaFoldDB" id="A0A103XFM1"/>
<keyword evidence="7" id="KW-0804">Transcription</keyword>
<dbReference type="GO" id="GO:0000976">
    <property type="term" value="F:transcription cis-regulatory region binding"/>
    <property type="evidence" value="ECO:0007669"/>
    <property type="project" value="UniProtKB-ARBA"/>
</dbReference>
<sequence length="218" mass="24878">MAALDKSEIPPPPPLDAFSNIELHDSLMSDFDFLNWSTQHVSDSSSSWSSSSSASPDYLHSNQLNNTCHLRAFDDSINFSEFEFKPAEAIDLTVLVESNTPKRSRKMNDDQGRYRGVRRRPWGKYSAEIRDPKRRGYRLWLGTFDSAIEAAKAYDRAAFNIRGRKAILNFPLEIEKNLTENAGVVKGRRKRSRETVEVERLENLVVKRERTVSVSPSP</sequence>
<comment type="caution">
    <text evidence="10">The sequence shown here is derived from an EMBL/GenBank/DDBJ whole genome shotgun (WGS) entry which is preliminary data.</text>
</comment>
<dbReference type="EMBL" id="LEKV01005142">
    <property type="protein sequence ID" value="KVH89774.1"/>
    <property type="molecule type" value="Genomic_DNA"/>
</dbReference>
<dbReference type="FunFam" id="3.30.730.10:FF:000001">
    <property type="entry name" value="Ethylene-responsive transcription factor 2"/>
    <property type="match status" value="1"/>
</dbReference>
<keyword evidence="3" id="KW-0611">Plant defense</keyword>
<dbReference type="GO" id="GO:0005634">
    <property type="term" value="C:nucleus"/>
    <property type="evidence" value="ECO:0007669"/>
    <property type="project" value="UniProtKB-SubCell"/>
</dbReference>
<dbReference type="GO" id="GO:0009873">
    <property type="term" value="P:ethylene-activated signaling pathway"/>
    <property type="evidence" value="ECO:0007669"/>
    <property type="project" value="UniProtKB-KW"/>
</dbReference>
<evidence type="ECO:0000259" key="9">
    <source>
        <dbReference type="PROSITE" id="PS51032"/>
    </source>
</evidence>
<evidence type="ECO:0000256" key="6">
    <source>
        <dbReference type="ARBA" id="ARBA00023159"/>
    </source>
</evidence>
<keyword evidence="6" id="KW-0010">Activator</keyword>
<dbReference type="GO" id="GO:0003700">
    <property type="term" value="F:DNA-binding transcription factor activity"/>
    <property type="evidence" value="ECO:0007669"/>
    <property type="project" value="InterPro"/>
</dbReference>
<dbReference type="GO" id="GO:0006952">
    <property type="term" value="P:defense response"/>
    <property type="evidence" value="ECO:0007669"/>
    <property type="project" value="UniProtKB-KW"/>
</dbReference>
<evidence type="ECO:0000256" key="4">
    <source>
        <dbReference type="ARBA" id="ARBA00023015"/>
    </source>
</evidence>
<accession>A0A103XFM1</accession>